<dbReference type="Gene3D" id="1.10.287.950">
    <property type="entry name" value="Methyl-accepting chemotaxis protein"/>
    <property type="match status" value="1"/>
</dbReference>
<feature type="compositionally biased region" description="Low complexity" evidence="1">
    <location>
        <begin position="177"/>
        <end position="191"/>
    </location>
</feature>
<dbReference type="Proteomes" id="UP000602905">
    <property type="component" value="Unassembled WGS sequence"/>
</dbReference>
<sequence>MVDHSSWYPPGQLCSPPVLPHYFKSVYDLKPFIGVPSDTEVMGIHAVVHAAKKVSEIPSMHDPGLLMKLADHLFSAQMARYRSKYSLVTFPSVSKIRDATYTPPPLPVHISVSLETIVGAPSNEEMIKVQEALRSYQQFSHASSMFDPHLNMELSQHLFDVQMARYMRCAGESEPSATFEEAASAESYQSAGTIPNMDENTTAGTNNPGTGGNHAGGTPTPQPTSSVDIHEIMERSNQLAERFNQIFERFNELTERNVQPNDQSSSLTKFFDQALERLEQFAERTRQSNEQSDHLAQRFNQLIYQTNQPMERLCTPVEKASELAGRSNELGDKTNQLLEGFRNPLEQIGSSLKCINKVLVGVQHAIVRSHKGNTIYAVDSLVNEKGQTPVEELDATFGRKHDNTPPETSHLLPLRISGVSQNSRLYSYWLGFYLRFFNIGHGLRVSAESELLKDGKEKVARERLSDYLSSCLG</sequence>
<dbReference type="EMBL" id="JACYCD010000044">
    <property type="protein sequence ID" value="KAF8712338.1"/>
    <property type="molecule type" value="Genomic_DNA"/>
</dbReference>
<dbReference type="AlphaFoldDB" id="A0A8H7LY05"/>
<evidence type="ECO:0000313" key="3">
    <source>
        <dbReference type="Proteomes" id="UP000602905"/>
    </source>
</evidence>
<feature type="region of interest" description="Disordered" evidence="1">
    <location>
        <begin position="177"/>
        <end position="226"/>
    </location>
</feature>
<dbReference type="OrthoDB" id="3200773at2759"/>
<accession>A0A8H7LY05</accession>
<proteinExistence type="predicted"/>
<name>A0A8H7LY05_9AGAM</name>
<evidence type="ECO:0000313" key="2">
    <source>
        <dbReference type="EMBL" id="KAF8712338.1"/>
    </source>
</evidence>
<evidence type="ECO:0000256" key="1">
    <source>
        <dbReference type="SAM" id="MobiDB-lite"/>
    </source>
</evidence>
<evidence type="ECO:0008006" key="4">
    <source>
        <dbReference type="Google" id="ProtNLM"/>
    </source>
</evidence>
<gene>
    <name evidence="2" type="ORF">RHS03_01230</name>
</gene>
<dbReference type="SUPFAM" id="SSF58104">
    <property type="entry name" value="Methyl-accepting chemotaxis protein (MCP) signaling domain"/>
    <property type="match status" value="1"/>
</dbReference>
<organism evidence="2 3">
    <name type="scientific">Rhizoctonia solani</name>
    <dbReference type="NCBI Taxonomy" id="456999"/>
    <lineage>
        <taxon>Eukaryota</taxon>
        <taxon>Fungi</taxon>
        <taxon>Dikarya</taxon>
        <taxon>Basidiomycota</taxon>
        <taxon>Agaricomycotina</taxon>
        <taxon>Agaricomycetes</taxon>
        <taxon>Cantharellales</taxon>
        <taxon>Ceratobasidiaceae</taxon>
        <taxon>Rhizoctonia</taxon>
    </lineage>
</organism>
<reference evidence="2" key="1">
    <citation type="submission" date="2020-09" db="EMBL/GenBank/DDBJ databases">
        <title>Comparative genome analyses of four rice-infecting Rhizoctonia solani isolates reveal extensive enrichment of homogalacturonan modification genes.</title>
        <authorList>
            <person name="Lee D.-Y."/>
            <person name="Jeon J."/>
            <person name="Kim K.-T."/>
            <person name="Cheong K."/>
            <person name="Song H."/>
            <person name="Choi G."/>
            <person name="Ko J."/>
            <person name="Opiyo S.O."/>
            <person name="Zuo S."/>
            <person name="Madhav S."/>
            <person name="Lee Y.-H."/>
            <person name="Wang G.-L."/>
        </authorList>
    </citation>
    <scope>NUCLEOTIDE SEQUENCE</scope>
    <source>
        <strain evidence="2">AG1-IA WGL</strain>
    </source>
</reference>
<protein>
    <recommendedName>
        <fullName evidence="4">Laminin domain protein</fullName>
    </recommendedName>
</protein>
<feature type="non-terminal residue" evidence="2">
    <location>
        <position position="473"/>
    </location>
</feature>
<comment type="caution">
    <text evidence="2">The sequence shown here is derived from an EMBL/GenBank/DDBJ whole genome shotgun (WGS) entry which is preliminary data.</text>
</comment>